<comment type="caution">
    <text evidence="1">The sequence shown here is derived from an EMBL/GenBank/DDBJ whole genome shotgun (WGS) entry which is preliminary data.</text>
</comment>
<organism evidence="1 2">
    <name type="scientific">Lojkania enalia</name>
    <dbReference type="NCBI Taxonomy" id="147567"/>
    <lineage>
        <taxon>Eukaryota</taxon>
        <taxon>Fungi</taxon>
        <taxon>Dikarya</taxon>
        <taxon>Ascomycota</taxon>
        <taxon>Pezizomycotina</taxon>
        <taxon>Dothideomycetes</taxon>
        <taxon>Pleosporomycetidae</taxon>
        <taxon>Pleosporales</taxon>
        <taxon>Pleosporales incertae sedis</taxon>
        <taxon>Lojkania</taxon>
    </lineage>
</organism>
<proteinExistence type="predicted"/>
<dbReference type="AlphaFoldDB" id="A0A9P4JZV5"/>
<evidence type="ECO:0000313" key="2">
    <source>
        <dbReference type="Proteomes" id="UP000800093"/>
    </source>
</evidence>
<dbReference type="Proteomes" id="UP000800093">
    <property type="component" value="Unassembled WGS sequence"/>
</dbReference>
<name>A0A9P4JZV5_9PLEO</name>
<accession>A0A9P4JZV5</accession>
<sequence length="175" mass="19464">MISALSWRHHGLWSHGLKTVVQVGKGRQMLMSAVGVGSIGILSAITTLYNRVTKNTFSVCETARKCGGEAFRKTVGISPWSGTVASVQCPIGGARIKRNLQYVGRLRRKVDCIARSNGVSRRPRCRDFRLEGEWDDWEGRERMCQLSYSLLSLWVCEQDISSPCYSLPLGSAARL</sequence>
<gene>
    <name evidence="1" type="ORF">CC78DRAFT_97219</name>
</gene>
<keyword evidence="2" id="KW-1185">Reference proteome</keyword>
<reference evidence="2" key="1">
    <citation type="journal article" date="2020" name="Stud. Mycol.">
        <title>101 Dothideomycetes genomes: A test case for predicting lifestyles and emergence of pathogens.</title>
        <authorList>
            <person name="Haridas S."/>
            <person name="Albert R."/>
            <person name="Binder M."/>
            <person name="Bloem J."/>
            <person name="LaButti K."/>
            <person name="Salamov A."/>
            <person name="Andreopoulos B."/>
            <person name="Baker S."/>
            <person name="Barry K."/>
            <person name="Bills G."/>
            <person name="Bluhm B."/>
            <person name="Cannon C."/>
            <person name="Castanera R."/>
            <person name="Culley D."/>
            <person name="Daum C."/>
            <person name="Ezra D."/>
            <person name="Gonzalez J."/>
            <person name="Henrissat B."/>
            <person name="Kuo A."/>
            <person name="Liang C."/>
            <person name="Lipzen A."/>
            <person name="Lutzoni F."/>
            <person name="Magnuson J."/>
            <person name="Mondo S."/>
            <person name="Nolan M."/>
            <person name="Ohm R."/>
            <person name="Pangilinan J."/>
            <person name="Park H.-J."/>
            <person name="Ramirez L."/>
            <person name="Alfaro M."/>
            <person name="Sun H."/>
            <person name="Tritt A."/>
            <person name="Yoshinaga Y."/>
            <person name="Zwiers L.-H."/>
            <person name="Turgeon B."/>
            <person name="Goodwin S."/>
            <person name="Spatafora J."/>
            <person name="Crous P."/>
            <person name="Grigoriev I."/>
        </authorList>
    </citation>
    <scope>NUCLEOTIDE SEQUENCE [LARGE SCALE GENOMIC DNA]</scope>
    <source>
        <strain evidence="2">CBS 304.66</strain>
    </source>
</reference>
<dbReference type="EMBL" id="ML986741">
    <property type="protein sequence ID" value="KAF2258737.1"/>
    <property type="molecule type" value="Genomic_DNA"/>
</dbReference>
<evidence type="ECO:0000313" key="1">
    <source>
        <dbReference type="EMBL" id="KAF2258737.1"/>
    </source>
</evidence>
<protein>
    <submittedName>
        <fullName evidence="1">Uncharacterized protein</fullName>
    </submittedName>
</protein>